<dbReference type="AlphaFoldDB" id="A0A7C0Y8W2"/>
<dbReference type="InterPro" id="IPR016181">
    <property type="entry name" value="Acyl_CoA_acyltransferase"/>
</dbReference>
<dbReference type="Proteomes" id="UP000886289">
    <property type="component" value="Unassembled WGS sequence"/>
</dbReference>
<gene>
    <name evidence="2" type="ORF">ENG63_01020</name>
</gene>
<dbReference type="CDD" id="cd04301">
    <property type="entry name" value="NAT_SF"/>
    <property type="match status" value="1"/>
</dbReference>
<name>A0A7C0Y8W2_DESA2</name>
<accession>A0A7C0Y8W2</accession>
<comment type="caution">
    <text evidence="2">The sequence shown here is derived from an EMBL/GenBank/DDBJ whole genome shotgun (WGS) entry which is preliminary data.</text>
</comment>
<dbReference type="Gene3D" id="3.40.630.30">
    <property type="match status" value="1"/>
</dbReference>
<dbReference type="EMBL" id="DRBS01000040">
    <property type="protein sequence ID" value="HDD43432.1"/>
    <property type="molecule type" value="Genomic_DNA"/>
</dbReference>
<sequence>MKVIKIDKNSSLFSKVKEIINQNLSNKCFKGEYFVLIKNNEIIGIIALNQLSWFITEIKQFVIIEKYRSKGYGQYLLKEVIKQIKTSLACCIVKENNYVSLHIFKKYGFKEIEKINSKIFMVKKIY</sequence>
<dbReference type="SUPFAM" id="SSF55729">
    <property type="entry name" value="Acyl-CoA N-acyltransferases (Nat)"/>
    <property type="match status" value="1"/>
</dbReference>
<reference evidence="2" key="1">
    <citation type="journal article" date="2020" name="mSystems">
        <title>Genome- and Community-Level Interaction Insights into Carbon Utilization and Element Cycling Functions of Hydrothermarchaeota in Hydrothermal Sediment.</title>
        <authorList>
            <person name="Zhou Z."/>
            <person name="Liu Y."/>
            <person name="Xu W."/>
            <person name="Pan J."/>
            <person name="Luo Z.H."/>
            <person name="Li M."/>
        </authorList>
    </citation>
    <scope>NUCLEOTIDE SEQUENCE [LARGE SCALE GENOMIC DNA]</scope>
    <source>
        <strain evidence="2">HyVt-233</strain>
    </source>
</reference>
<dbReference type="InterPro" id="IPR000182">
    <property type="entry name" value="GNAT_dom"/>
</dbReference>
<feature type="domain" description="N-acetyltransferase" evidence="1">
    <location>
        <begin position="1"/>
        <end position="126"/>
    </location>
</feature>
<dbReference type="Pfam" id="PF00583">
    <property type="entry name" value="Acetyltransf_1"/>
    <property type="match status" value="1"/>
</dbReference>
<evidence type="ECO:0000313" key="2">
    <source>
        <dbReference type="EMBL" id="HDD43432.1"/>
    </source>
</evidence>
<evidence type="ECO:0000259" key="1">
    <source>
        <dbReference type="PROSITE" id="PS51186"/>
    </source>
</evidence>
<organism evidence="2">
    <name type="scientific">Desulfofervidus auxilii</name>
    <dbReference type="NCBI Taxonomy" id="1621989"/>
    <lineage>
        <taxon>Bacteria</taxon>
        <taxon>Pseudomonadati</taxon>
        <taxon>Thermodesulfobacteriota</taxon>
        <taxon>Candidatus Desulfofervidia</taxon>
        <taxon>Candidatus Desulfofervidales</taxon>
        <taxon>Candidatus Desulfofervidaceae</taxon>
        <taxon>Candidatus Desulfofervidus</taxon>
    </lineage>
</organism>
<proteinExistence type="predicted"/>
<protein>
    <submittedName>
        <fullName evidence="2">N-acetyltransferase</fullName>
    </submittedName>
</protein>
<dbReference type="GO" id="GO:0016747">
    <property type="term" value="F:acyltransferase activity, transferring groups other than amino-acyl groups"/>
    <property type="evidence" value="ECO:0007669"/>
    <property type="project" value="InterPro"/>
</dbReference>
<dbReference type="PROSITE" id="PS51186">
    <property type="entry name" value="GNAT"/>
    <property type="match status" value="1"/>
</dbReference>